<reference evidence="2" key="1">
    <citation type="submission" date="2023-10" db="EMBL/GenBank/DDBJ databases">
        <authorList>
            <person name="Chen Y."/>
            <person name="Shah S."/>
            <person name="Dougan E. K."/>
            <person name="Thang M."/>
            <person name="Chan C."/>
        </authorList>
    </citation>
    <scope>NUCLEOTIDE SEQUENCE [LARGE SCALE GENOMIC DNA]</scope>
</reference>
<proteinExistence type="predicted"/>
<dbReference type="EMBL" id="CAUYUJ010014761">
    <property type="protein sequence ID" value="CAK0845739.1"/>
    <property type="molecule type" value="Genomic_DNA"/>
</dbReference>
<evidence type="ECO:0000313" key="3">
    <source>
        <dbReference type="Proteomes" id="UP001189429"/>
    </source>
</evidence>
<feature type="compositionally biased region" description="Acidic residues" evidence="1">
    <location>
        <begin position="16"/>
        <end position="28"/>
    </location>
</feature>
<keyword evidence="3" id="KW-1185">Reference proteome</keyword>
<accession>A0ABN9TIK4</accession>
<organism evidence="2 3">
    <name type="scientific">Prorocentrum cordatum</name>
    <dbReference type="NCBI Taxonomy" id="2364126"/>
    <lineage>
        <taxon>Eukaryota</taxon>
        <taxon>Sar</taxon>
        <taxon>Alveolata</taxon>
        <taxon>Dinophyceae</taxon>
        <taxon>Prorocentrales</taxon>
        <taxon>Prorocentraceae</taxon>
        <taxon>Prorocentrum</taxon>
    </lineage>
</organism>
<feature type="region of interest" description="Disordered" evidence="1">
    <location>
        <begin position="15"/>
        <end position="39"/>
    </location>
</feature>
<evidence type="ECO:0008006" key="4">
    <source>
        <dbReference type="Google" id="ProtNLM"/>
    </source>
</evidence>
<evidence type="ECO:0000313" key="2">
    <source>
        <dbReference type="EMBL" id="CAK0845739.1"/>
    </source>
</evidence>
<dbReference type="Proteomes" id="UP001189429">
    <property type="component" value="Unassembled WGS sequence"/>
</dbReference>
<sequence length="333" mass="37028">MKRLRCEGFAARVEAESDSDCSDVDSEQDQQHDDDIREPTSWTGISYQGYDSEKYLLGSDLMSEDLSSASDQIAVRMGFVSKPLFRAFFYFYCLLVVVQPDVLVPRAIRERVESGSSALRCCIDLSCLTHLCWASSLALTRRSGLVVFAVRVYRRIFRSAPTTDARLAVWLVCDCVLRCTGAPKFIDDTALRDPGAARRHLCDGVTLETSEAVPQFLRASVLSKLHLMSSVTGWFDGRDGRRRTRPRSVGVPIVCDFRILDHLLHALPRWISSCLVMAGRLSSLIRVLRQARAGEGDPGLVKQAFAVTEALMLSLLTLDLLGRPTVSPAIPLR</sequence>
<evidence type="ECO:0000256" key="1">
    <source>
        <dbReference type="SAM" id="MobiDB-lite"/>
    </source>
</evidence>
<gene>
    <name evidence="2" type="ORF">PCOR1329_LOCUS39436</name>
</gene>
<protein>
    <recommendedName>
        <fullName evidence="4">Peroxisomal membrane protein PEX16</fullName>
    </recommendedName>
</protein>
<feature type="compositionally biased region" description="Basic and acidic residues" evidence="1">
    <location>
        <begin position="29"/>
        <end position="38"/>
    </location>
</feature>
<comment type="caution">
    <text evidence="2">The sequence shown here is derived from an EMBL/GenBank/DDBJ whole genome shotgun (WGS) entry which is preliminary data.</text>
</comment>
<name>A0ABN9TIK4_9DINO</name>